<dbReference type="RefSeq" id="WP_038851336.1">
    <property type="nucleotide sequence ID" value="NZ_ASGY01000250.1"/>
</dbReference>
<proteinExistence type="predicted"/>
<evidence type="ECO:0000313" key="2">
    <source>
        <dbReference type="Proteomes" id="UP000030060"/>
    </source>
</evidence>
<dbReference type="Gene3D" id="3.40.30.10">
    <property type="entry name" value="Glutaredoxin"/>
    <property type="match status" value="1"/>
</dbReference>
<dbReference type="OrthoDB" id="9800597at2"/>
<organism evidence="1 2">
    <name type="scientific">Pseudomonas fluorescens LMG 5329</name>
    <dbReference type="NCBI Taxonomy" id="1324332"/>
    <lineage>
        <taxon>Bacteria</taxon>
        <taxon>Pseudomonadati</taxon>
        <taxon>Pseudomonadota</taxon>
        <taxon>Gammaproteobacteria</taxon>
        <taxon>Pseudomonadales</taxon>
        <taxon>Pseudomonadaceae</taxon>
        <taxon>Pseudomonas</taxon>
    </lineage>
</organism>
<sequence>MTEITKIDGVDFHPDWSRIPDHARHVLLCTGPRCTQRGALQLWKTLRRRLLEHEHIEVPGGVLLTRTHCQFPCNLGPVLTVYPERCWYGVHNKAEVLRLVDVHLVGGDVVQDLLIKDAP</sequence>
<dbReference type="EMBL" id="ASGY01000250">
    <property type="protein sequence ID" value="KGE64036.1"/>
    <property type="molecule type" value="Genomic_DNA"/>
</dbReference>
<dbReference type="AlphaFoldDB" id="A0A0A1YT52"/>
<dbReference type="CDD" id="cd02980">
    <property type="entry name" value="TRX_Fd_family"/>
    <property type="match status" value="1"/>
</dbReference>
<gene>
    <name evidence="1" type="ORF">K814_0131070</name>
</gene>
<dbReference type="SUPFAM" id="SSF52833">
    <property type="entry name" value="Thioredoxin-like"/>
    <property type="match status" value="1"/>
</dbReference>
<dbReference type="InterPro" id="IPR036249">
    <property type="entry name" value="Thioredoxin-like_sf"/>
</dbReference>
<evidence type="ECO:0000313" key="1">
    <source>
        <dbReference type="EMBL" id="KGE64036.1"/>
    </source>
</evidence>
<protein>
    <submittedName>
        <fullName evidence="1">Ferredoxin</fullName>
    </submittedName>
</protein>
<accession>A0A0A1YT52</accession>
<reference evidence="1 2" key="1">
    <citation type="journal article" date="2013" name="Genome Announc.">
        <title>Draft Genome Sequence of Pseudomonas fluorescens LMG 5329, a White Line-Inducing Principle-Producing Bioindicator for the Mushroom Pathogen Pseudomonas tolaasii.</title>
        <authorList>
            <person name="Ghequire M.G."/>
            <person name="Rokni-Zadeh H."/>
            <person name="Zarrineh P."/>
            <person name="De Mot R."/>
        </authorList>
    </citation>
    <scope>NUCLEOTIDE SEQUENCE [LARGE SCALE GENOMIC DNA]</scope>
    <source>
        <strain evidence="1 2">LMG 5329</strain>
    </source>
</reference>
<name>A0A0A1YT52_PSEFL</name>
<comment type="caution">
    <text evidence="1">The sequence shown here is derived from an EMBL/GenBank/DDBJ whole genome shotgun (WGS) entry which is preliminary data.</text>
</comment>
<dbReference type="Proteomes" id="UP000030060">
    <property type="component" value="Unassembled WGS sequence"/>
</dbReference>
<dbReference type="Pfam" id="PF01257">
    <property type="entry name" value="2Fe-2S_thioredx"/>
    <property type="match status" value="1"/>
</dbReference>